<sequence length="239" mass="24840">METGFGAVAGGGPHPACCARRPSPTNGCGRGSTPQIGFLRMVLCRRMAGRPLPRPVPVQTAARRGENGRSVRYGWCSRPERGLRAVRVGGCRPAVETAPRKTRSPPPRTAPPTNLLVPIAVEAPNRARQRPVSGLCASGAADSSAPEAVRRAETPRAATNSPPPNPPPVFFGGGWAGGAGPGGGRPELRHPRRARVLARRKTNGGASAEAPPLVIHPPRDQSGRVPPTAGSPLLSPPRS</sequence>
<reference evidence="2 3" key="1">
    <citation type="submission" date="2020-08" db="EMBL/GenBank/DDBJ databases">
        <title>Genomic Encyclopedia of Type Strains, Phase IV (KMG-IV): sequencing the most valuable type-strain genomes for metagenomic binning, comparative biology and taxonomic classification.</title>
        <authorList>
            <person name="Goeker M."/>
        </authorList>
    </citation>
    <scope>NUCLEOTIDE SEQUENCE [LARGE SCALE GENOMIC DNA]</scope>
    <source>
        <strain evidence="2 3">DSM 29007</strain>
    </source>
</reference>
<dbReference type="Proteomes" id="UP000582837">
    <property type="component" value="Unassembled WGS sequence"/>
</dbReference>
<organism evidence="2 3">
    <name type="scientific">Longimicrobium terrae</name>
    <dbReference type="NCBI Taxonomy" id="1639882"/>
    <lineage>
        <taxon>Bacteria</taxon>
        <taxon>Pseudomonadati</taxon>
        <taxon>Gemmatimonadota</taxon>
        <taxon>Longimicrobiia</taxon>
        <taxon>Longimicrobiales</taxon>
        <taxon>Longimicrobiaceae</taxon>
        <taxon>Longimicrobium</taxon>
    </lineage>
</organism>
<proteinExistence type="predicted"/>
<evidence type="ECO:0000256" key="1">
    <source>
        <dbReference type="SAM" id="MobiDB-lite"/>
    </source>
</evidence>
<feature type="compositionally biased region" description="Gly residues" evidence="1">
    <location>
        <begin position="171"/>
        <end position="185"/>
    </location>
</feature>
<gene>
    <name evidence="2" type="ORF">HNQ61_003623</name>
</gene>
<accession>A0A841H1U3</accession>
<evidence type="ECO:0000313" key="3">
    <source>
        <dbReference type="Proteomes" id="UP000582837"/>
    </source>
</evidence>
<evidence type="ECO:0000313" key="2">
    <source>
        <dbReference type="EMBL" id="MBB6071963.1"/>
    </source>
</evidence>
<feature type="region of interest" description="Disordered" evidence="1">
    <location>
        <begin position="130"/>
        <end position="239"/>
    </location>
</feature>
<protein>
    <submittedName>
        <fullName evidence="2">Uncharacterized protein</fullName>
    </submittedName>
</protein>
<feature type="region of interest" description="Disordered" evidence="1">
    <location>
        <begin position="95"/>
        <end position="115"/>
    </location>
</feature>
<dbReference type="AlphaFoldDB" id="A0A841H1U3"/>
<comment type="caution">
    <text evidence="2">The sequence shown here is derived from an EMBL/GenBank/DDBJ whole genome shotgun (WGS) entry which is preliminary data.</text>
</comment>
<dbReference type="EMBL" id="JACHIA010000011">
    <property type="protein sequence ID" value="MBB6071963.1"/>
    <property type="molecule type" value="Genomic_DNA"/>
</dbReference>
<keyword evidence="3" id="KW-1185">Reference proteome</keyword>
<name>A0A841H1U3_9BACT</name>
<feature type="compositionally biased region" description="Basic residues" evidence="1">
    <location>
        <begin position="190"/>
        <end position="202"/>
    </location>
</feature>